<protein>
    <submittedName>
        <fullName evidence="3">Uncharacterized protein</fullName>
    </submittedName>
</protein>
<gene>
    <name evidence="3" type="ORF">CDL12_17471</name>
</gene>
<keyword evidence="1" id="KW-0175">Coiled coil</keyword>
<evidence type="ECO:0000256" key="1">
    <source>
        <dbReference type="SAM" id="Coils"/>
    </source>
</evidence>
<dbReference type="EMBL" id="NKXS01003379">
    <property type="protein sequence ID" value="PIN09946.1"/>
    <property type="molecule type" value="Genomic_DNA"/>
</dbReference>
<dbReference type="OrthoDB" id="531008at2759"/>
<proteinExistence type="predicted"/>
<evidence type="ECO:0000313" key="4">
    <source>
        <dbReference type="Proteomes" id="UP000231279"/>
    </source>
</evidence>
<sequence length="339" mass="37879">MASLCQFPSFHSLFTQKLSFCSHFPLTNSHVNHRHKCRYSTISAVSSKKSPRASRKVKSDADLCNDIREFLSTVGLPENHVPTTKELSQHGRQDLANVVRRRGYKFIGQLLASSSSANVNESNIDTGQSGNLEVLSGSEGQNEQLKILSDDMSSNENIEEEEFNGCIDEDLEANHQIPVAAKSNTLSLQEKAARFIQHGELDTIEESSFGIMDEKHADEAGRIIESEEARESVFASSHQQQKDVMLYSPSGAETLNGNGPSSVQKIDDPGFENSTSRDSYISTEEQTSIGHGKNLDDEKVENQAEIKRLKFLLHQKESELTQLKERIEKEKVSKIMRCF</sequence>
<dbReference type="PANTHER" id="PTHR47434">
    <property type="entry name" value="PROTEIN PTST HOMOLOG 3, CHLOROPLASTIC"/>
    <property type="match status" value="1"/>
</dbReference>
<feature type="compositionally biased region" description="Polar residues" evidence="2">
    <location>
        <begin position="254"/>
        <end position="264"/>
    </location>
</feature>
<organism evidence="3 4">
    <name type="scientific">Handroanthus impetiginosus</name>
    <dbReference type="NCBI Taxonomy" id="429701"/>
    <lineage>
        <taxon>Eukaryota</taxon>
        <taxon>Viridiplantae</taxon>
        <taxon>Streptophyta</taxon>
        <taxon>Embryophyta</taxon>
        <taxon>Tracheophyta</taxon>
        <taxon>Spermatophyta</taxon>
        <taxon>Magnoliopsida</taxon>
        <taxon>eudicotyledons</taxon>
        <taxon>Gunneridae</taxon>
        <taxon>Pentapetalae</taxon>
        <taxon>asterids</taxon>
        <taxon>lamiids</taxon>
        <taxon>Lamiales</taxon>
        <taxon>Bignoniaceae</taxon>
        <taxon>Crescentiina</taxon>
        <taxon>Tabebuia alliance</taxon>
        <taxon>Handroanthus</taxon>
    </lineage>
</organism>
<accession>A0A2G9GXD7</accession>
<dbReference type="PANTHER" id="PTHR47434:SF2">
    <property type="entry name" value="PROTEIN PTST HOMOLOG 3, CHLOROPLASTIC"/>
    <property type="match status" value="1"/>
</dbReference>
<evidence type="ECO:0000313" key="3">
    <source>
        <dbReference type="EMBL" id="PIN09946.1"/>
    </source>
</evidence>
<dbReference type="Proteomes" id="UP000231279">
    <property type="component" value="Unassembled WGS sequence"/>
</dbReference>
<feature type="compositionally biased region" description="Polar residues" evidence="2">
    <location>
        <begin position="272"/>
        <end position="289"/>
    </location>
</feature>
<dbReference type="STRING" id="429701.A0A2G9GXD7"/>
<evidence type="ECO:0000256" key="2">
    <source>
        <dbReference type="SAM" id="MobiDB-lite"/>
    </source>
</evidence>
<keyword evidence="4" id="KW-1185">Reference proteome</keyword>
<feature type="region of interest" description="Disordered" evidence="2">
    <location>
        <begin position="254"/>
        <end position="296"/>
    </location>
</feature>
<comment type="caution">
    <text evidence="3">The sequence shown here is derived from an EMBL/GenBank/DDBJ whole genome shotgun (WGS) entry which is preliminary data.</text>
</comment>
<dbReference type="AlphaFoldDB" id="A0A2G9GXD7"/>
<reference evidence="4" key="1">
    <citation type="journal article" date="2018" name="Gigascience">
        <title>Genome assembly of the Pink Ipe (Handroanthus impetiginosus, Bignoniaceae), a highly valued, ecologically keystone Neotropical timber forest tree.</title>
        <authorList>
            <person name="Silva-Junior O.B."/>
            <person name="Grattapaglia D."/>
            <person name="Novaes E."/>
            <person name="Collevatti R.G."/>
        </authorList>
    </citation>
    <scope>NUCLEOTIDE SEQUENCE [LARGE SCALE GENOMIC DNA]</scope>
    <source>
        <strain evidence="4">cv. UFG-1</strain>
    </source>
</reference>
<feature type="coiled-coil region" evidence="1">
    <location>
        <begin position="306"/>
        <end position="333"/>
    </location>
</feature>
<name>A0A2G9GXD7_9LAMI</name>